<evidence type="ECO:0000313" key="4">
    <source>
        <dbReference type="Proteomes" id="UP001623348"/>
    </source>
</evidence>
<dbReference type="EMBL" id="BAAFJT010000037">
    <property type="protein sequence ID" value="GAB0202269.1"/>
    <property type="molecule type" value="Genomic_DNA"/>
</dbReference>
<protein>
    <recommendedName>
        <fullName evidence="2">CYTH domain-containing protein</fullName>
    </recommendedName>
</protein>
<proteinExistence type="predicted"/>
<gene>
    <name evidence="3" type="ORF">GRJ2_002692500</name>
</gene>
<dbReference type="Gene3D" id="2.40.320.10">
    <property type="entry name" value="Hypothetical Protein Pfu-838710-001"/>
    <property type="match status" value="1"/>
</dbReference>
<dbReference type="PANTHER" id="PTHR14586">
    <property type="entry name" value="THIAMINE-TRIPHOSPHATASE"/>
    <property type="match status" value="1"/>
</dbReference>
<name>A0ABC9XY84_GRUJA</name>
<feature type="region of interest" description="Disordered" evidence="1">
    <location>
        <begin position="71"/>
        <end position="127"/>
    </location>
</feature>
<organism evidence="3 4">
    <name type="scientific">Grus japonensis</name>
    <name type="common">Japanese crane</name>
    <name type="synonym">Red-crowned crane</name>
    <dbReference type="NCBI Taxonomy" id="30415"/>
    <lineage>
        <taxon>Eukaryota</taxon>
        <taxon>Metazoa</taxon>
        <taxon>Chordata</taxon>
        <taxon>Craniata</taxon>
        <taxon>Vertebrata</taxon>
        <taxon>Euteleostomi</taxon>
        <taxon>Archelosauria</taxon>
        <taxon>Archosauria</taxon>
        <taxon>Dinosauria</taxon>
        <taxon>Saurischia</taxon>
        <taxon>Theropoda</taxon>
        <taxon>Coelurosauria</taxon>
        <taxon>Aves</taxon>
        <taxon>Neognathae</taxon>
        <taxon>Neoaves</taxon>
        <taxon>Gruiformes</taxon>
        <taxon>Gruidae</taxon>
        <taxon>Grus</taxon>
    </lineage>
</organism>
<dbReference type="InterPro" id="IPR039582">
    <property type="entry name" value="THTPA"/>
</dbReference>
<reference evidence="3 4" key="1">
    <citation type="submission" date="2024-06" db="EMBL/GenBank/DDBJ databases">
        <title>The draft genome of Grus japonensis, version 3.</title>
        <authorList>
            <person name="Nabeshima K."/>
            <person name="Suzuki S."/>
            <person name="Onuma M."/>
        </authorList>
    </citation>
    <scope>NUCLEOTIDE SEQUENCE [LARGE SCALE GENOMIC DNA]</scope>
    <source>
        <strain evidence="3 4">451A</strain>
    </source>
</reference>
<feature type="compositionally biased region" description="Acidic residues" evidence="1">
    <location>
        <begin position="268"/>
        <end position="282"/>
    </location>
</feature>
<evidence type="ECO:0000313" key="3">
    <source>
        <dbReference type="EMBL" id="GAB0202269.1"/>
    </source>
</evidence>
<keyword evidence="4" id="KW-1185">Reference proteome</keyword>
<evidence type="ECO:0000256" key="1">
    <source>
        <dbReference type="SAM" id="MobiDB-lite"/>
    </source>
</evidence>
<dbReference type="Proteomes" id="UP001623348">
    <property type="component" value="Unassembled WGS sequence"/>
</dbReference>
<dbReference type="AlphaFoldDB" id="A0ABC9XY84"/>
<sequence length="282" mass="30924">METGPPGGEGAPIEVELKFRVGPDTATALWALGAVGLPHTPPFRDCYFDVPGAALGRADIWLRHRQGQGWQLKLPHGDPRLPHGDPEPAHGDPQPHRNAETTRTPPKPAEPRSHPPPTSPPSRPPSAVTIYREVWGDAGVLQELTRLLGVPSAPWGSVRAALAPLGLRPTASFVTRRRSVRVGRVKVELDEADFGYGLGEAEEEVTAEGGAREVEEARKRVEGVCRALGAEPRQRIPGKLSVFLARHQPRYYKLLREAGRLEEVEKEEKEEEKEEEVPGPTQ</sequence>
<dbReference type="SUPFAM" id="SSF55154">
    <property type="entry name" value="CYTH-like phosphatases"/>
    <property type="match status" value="2"/>
</dbReference>
<dbReference type="GO" id="GO:0016462">
    <property type="term" value="F:pyrophosphatase activity"/>
    <property type="evidence" value="ECO:0007669"/>
    <property type="project" value="UniProtKB-ARBA"/>
</dbReference>
<feature type="region of interest" description="Disordered" evidence="1">
    <location>
        <begin position="263"/>
        <end position="282"/>
    </location>
</feature>
<dbReference type="InterPro" id="IPR023577">
    <property type="entry name" value="CYTH_domain"/>
</dbReference>
<feature type="compositionally biased region" description="Pro residues" evidence="1">
    <location>
        <begin position="114"/>
        <end position="124"/>
    </location>
</feature>
<dbReference type="InterPro" id="IPR033469">
    <property type="entry name" value="CYTH-like_dom_sf"/>
</dbReference>
<dbReference type="Pfam" id="PF01928">
    <property type="entry name" value="CYTH"/>
    <property type="match status" value="1"/>
</dbReference>
<comment type="caution">
    <text evidence="3">The sequence shown here is derived from an EMBL/GenBank/DDBJ whole genome shotgun (WGS) entry which is preliminary data.</text>
</comment>
<dbReference type="SMART" id="SM01118">
    <property type="entry name" value="CYTH"/>
    <property type="match status" value="1"/>
</dbReference>
<feature type="domain" description="CYTH" evidence="2">
    <location>
        <begin position="12"/>
        <end position="246"/>
    </location>
</feature>
<dbReference type="PANTHER" id="PTHR14586:SF1">
    <property type="entry name" value="THIAMINE-TRIPHOSPHATASE"/>
    <property type="match status" value="1"/>
</dbReference>
<feature type="compositionally biased region" description="Basic and acidic residues" evidence="1">
    <location>
        <begin position="75"/>
        <end position="100"/>
    </location>
</feature>
<accession>A0ABC9XY84</accession>
<evidence type="ECO:0000259" key="2">
    <source>
        <dbReference type="SMART" id="SM01118"/>
    </source>
</evidence>